<organism evidence="1 2">
    <name type="scientific">Stenotrophomonas aracearum</name>
    <dbReference type="NCBI Taxonomy" id="3003272"/>
    <lineage>
        <taxon>Bacteria</taxon>
        <taxon>Pseudomonadati</taxon>
        <taxon>Pseudomonadota</taxon>
        <taxon>Gammaproteobacteria</taxon>
        <taxon>Lysobacterales</taxon>
        <taxon>Lysobacteraceae</taxon>
        <taxon>Stenotrophomonas</taxon>
    </lineage>
</organism>
<dbReference type="RefSeq" id="WP_311183681.1">
    <property type="nucleotide sequence ID" value="NZ_CP115543.1"/>
</dbReference>
<keyword evidence="2" id="KW-1185">Reference proteome</keyword>
<evidence type="ECO:0000313" key="1">
    <source>
        <dbReference type="EMBL" id="WNH49192.1"/>
    </source>
</evidence>
<proteinExistence type="predicted"/>
<gene>
    <name evidence="1" type="ORF">PDM28_02345</name>
</gene>
<sequence length="73" mass="8460">MKKRVVMKVKVADSLRHHFQAAAWRTNQTPSYLLRKMMMGYVWLANEPKSIDLTVVSNSYKYAEGMDAPDEQP</sequence>
<evidence type="ECO:0000313" key="2">
    <source>
        <dbReference type="Proteomes" id="UP001305421"/>
    </source>
</evidence>
<dbReference type="Proteomes" id="UP001305421">
    <property type="component" value="Chromosome"/>
</dbReference>
<protein>
    <submittedName>
        <fullName evidence="1">Uncharacterized protein</fullName>
    </submittedName>
</protein>
<name>A0ABY9YER7_9GAMM</name>
<dbReference type="EMBL" id="CP115543">
    <property type="protein sequence ID" value="WNH49192.1"/>
    <property type="molecule type" value="Genomic_DNA"/>
</dbReference>
<reference evidence="1 2" key="1">
    <citation type="submission" date="2022-12" db="EMBL/GenBank/DDBJ databases">
        <title>Two new species, Stenotrophomonas aracearum and Stenotrophomonas oahuensis, isolated from Anthurium (Araceae family) in Hawaii.</title>
        <authorList>
            <person name="Chunag S.C."/>
            <person name="Dobhal S."/>
            <person name="Alvarez A."/>
            <person name="Arif M."/>
        </authorList>
    </citation>
    <scope>NUCLEOTIDE SEQUENCE [LARGE SCALE GENOMIC DNA]</scope>
    <source>
        <strain evidence="1 2">A5588</strain>
    </source>
</reference>
<accession>A0ABY9YER7</accession>